<evidence type="ECO:0000313" key="3">
    <source>
        <dbReference type="Proteomes" id="UP000327493"/>
    </source>
</evidence>
<evidence type="ECO:0008006" key="4">
    <source>
        <dbReference type="Google" id="ProtNLM"/>
    </source>
</evidence>
<evidence type="ECO:0000256" key="1">
    <source>
        <dbReference type="SAM" id="SignalP"/>
    </source>
</evidence>
<accession>A0A5J5DAL9</accession>
<protein>
    <recommendedName>
        <fullName evidence="4">Secreted protein</fullName>
    </recommendedName>
</protein>
<proteinExistence type="predicted"/>
<keyword evidence="1" id="KW-0732">Signal</keyword>
<feature type="chain" id="PRO_5023923169" description="Secreted protein" evidence="1">
    <location>
        <begin position="20"/>
        <end position="68"/>
    </location>
</feature>
<organism evidence="2 3">
    <name type="scientific">Etheostoma spectabile</name>
    <name type="common">orangethroat darter</name>
    <dbReference type="NCBI Taxonomy" id="54343"/>
    <lineage>
        <taxon>Eukaryota</taxon>
        <taxon>Metazoa</taxon>
        <taxon>Chordata</taxon>
        <taxon>Craniata</taxon>
        <taxon>Vertebrata</taxon>
        <taxon>Euteleostomi</taxon>
        <taxon>Actinopterygii</taxon>
        <taxon>Neopterygii</taxon>
        <taxon>Teleostei</taxon>
        <taxon>Neoteleostei</taxon>
        <taxon>Acanthomorphata</taxon>
        <taxon>Eupercaria</taxon>
        <taxon>Perciformes</taxon>
        <taxon>Percoidei</taxon>
        <taxon>Percidae</taxon>
        <taxon>Etheostomatinae</taxon>
        <taxon>Etheostoma</taxon>
    </lineage>
</organism>
<gene>
    <name evidence="2" type="ORF">FQN60_013031</name>
</gene>
<dbReference type="AlphaFoldDB" id="A0A5J5DAL9"/>
<feature type="signal peptide" evidence="1">
    <location>
        <begin position="1"/>
        <end position="19"/>
    </location>
</feature>
<evidence type="ECO:0000313" key="2">
    <source>
        <dbReference type="EMBL" id="KAA8589666.1"/>
    </source>
</evidence>
<reference evidence="2 3" key="1">
    <citation type="submission" date="2019-08" db="EMBL/GenBank/DDBJ databases">
        <title>A chromosome-level genome assembly, high-density linkage maps, and genome scans reveal the genomic architecture of hybrid incompatibilities underlying speciation via character displacement in darters (Percidae: Etheostominae).</title>
        <authorList>
            <person name="Moran R.L."/>
            <person name="Catchen J.M."/>
            <person name="Fuller R.C."/>
        </authorList>
    </citation>
    <scope>NUCLEOTIDE SEQUENCE [LARGE SCALE GENOMIC DNA]</scope>
    <source>
        <strain evidence="2">EspeVRDwgs_2016</strain>
        <tissue evidence="2">Muscle</tissue>
    </source>
</reference>
<keyword evidence="3" id="KW-1185">Reference proteome</keyword>
<dbReference type="EMBL" id="VOFY01000009">
    <property type="protein sequence ID" value="KAA8589666.1"/>
    <property type="molecule type" value="Genomic_DNA"/>
</dbReference>
<name>A0A5J5DAL9_9PERO</name>
<dbReference type="Proteomes" id="UP000327493">
    <property type="component" value="Chromosome 9"/>
</dbReference>
<comment type="caution">
    <text evidence="2">The sequence shown here is derived from an EMBL/GenBank/DDBJ whole genome shotgun (WGS) entry which is preliminary data.</text>
</comment>
<sequence>MPRHPRARWWFWSAGSVEALLCRSDGPARERRSWIRPIFVFSRKSLDLQLSQVYHYAFIFPTPVSGAN</sequence>